<dbReference type="STRING" id="1094466.KQS_12660"/>
<dbReference type="InterPro" id="IPR010131">
    <property type="entry name" value="MdtP/NodT-like"/>
</dbReference>
<feature type="coiled-coil region" evidence="2">
    <location>
        <begin position="310"/>
        <end position="337"/>
    </location>
</feature>
<reference evidence="5" key="2">
    <citation type="submission" date="2012-03" db="EMBL/GenBank/DDBJ databases">
        <title>Complete genome sequence of Flavobacterium indicum GPTSA100-9T, isolated from warm spring water.</title>
        <authorList>
            <person name="Barbier P."/>
            <person name="Houel A."/>
            <person name="Loux V."/>
            <person name="Poulain J."/>
            <person name="Bernardet J.-F."/>
            <person name="Touchon M."/>
            <person name="Duchaud E."/>
        </authorList>
    </citation>
    <scope>NUCLEOTIDE SEQUENCE [LARGE SCALE GENOMIC DNA]</scope>
    <source>
        <strain evidence="5">DSM 17447 / CIP 109464 / GPTSA100-9</strain>
    </source>
</reference>
<dbReference type="SUPFAM" id="SSF56954">
    <property type="entry name" value="Outer membrane efflux proteins (OEP)"/>
    <property type="match status" value="1"/>
</dbReference>
<keyword evidence="2" id="KW-0175">Coiled coil</keyword>
<evidence type="ECO:0000256" key="2">
    <source>
        <dbReference type="SAM" id="Coils"/>
    </source>
</evidence>
<dbReference type="InterPro" id="IPR003423">
    <property type="entry name" value="OMP_efflux"/>
</dbReference>
<dbReference type="RefSeq" id="WP_014389554.1">
    <property type="nucleotide sequence ID" value="NC_017025.1"/>
</dbReference>
<dbReference type="eggNOG" id="COG1538">
    <property type="taxonomic scope" value="Bacteria"/>
</dbReference>
<keyword evidence="5" id="KW-1185">Reference proteome</keyword>
<dbReference type="Proteomes" id="UP000007599">
    <property type="component" value="Chromosome I"/>
</dbReference>
<dbReference type="KEGG" id="fin:KQS_12660"/>
<comment type="similarity">
    <text evidence="1">Belongs to the outer membrane factor (OMF) (TC 1.B.17) family.</text>
</comment>
<evidence type="ECO:0000256" key="3">
    <source>
        <dbReference type="SAM" id="SignalP"/>
    </source>
</evidence>
<dbReference type="GO" id="GO:0015562">
    <property type="term" value="F:efflux transmembrane transporter activity"/>
    <property type="evidence" value="ECO:0007669"/>
    <property type="project" value="InterPro"/>
</dbReference>
<reference evidence="4 5" key="1">
    <citation type="journal article" date="2012" name="J. Bacteriol.">
        <title>Complete Genome Sequence of Flavobacterium indicum GPSTA100-9T, Isolated from Warm Spring Water.</title>
        <authorList>
            <person name="Barbier P."/>
            <person name="Houel A."/>
            <person name="Loux V."/>
            <person name="Poulain J."/>
            <person name="Bernardet J.F."/>
            <person name="Touchon M."/>
            <person name="Duchaud E."/>
        </authorList>
    </citation>
    <scope>NUCLEOTIDE SEQUENCE [LARGE SCALE GENOMIC DNA]</scope>
    <source>
        <strain evidence="5">DSM 17447 / CIP 109464 / GPTSA100-9</strain>
    </source>
</reference>
<dbReference type="PATRIC" id="fig|1094466.5.peg.2474"/>
<keyword evidence="3" id="KW-0732">Signal</keyword>
<dbReference type="PANTHER" id="PTHR30203:SF23">
    <property type="entry name" value="OUTER MEMBRANE EFFLUX PROTEIN"/>
    <property type="match status" value="1"/>
</dbReference>
<dbReference type="Pfam" id="PF02321">
    <property type="entry name" value="OEP"/>
    <property type="match status" value="2"/>
</dbReference>
<dbReference type="Gene3D" id="1.20.1600.10">
    <property type="entry name" value="Outer membrane efflux proteins (OEP)"/>
    <property type="match status" value="1"/>
</dbReference>
<dbReference type="AlphaFoldDB" id="H8XRK2"/>
<feature type="chain" id="PRO_5003616979" evidence="3">
    <location>
        <begin position="20"/>
        <end position="418"/>
    </location>
</feature>
<proteinExistence type="inferred from homology"/>
<dbReference type="PANTHER" id="PTHR30203">
    <property type="entry name" value="OUTER MEMBRANE CATION EFFLUX PROTEIN"/>
    <property type="match status" value="1"/>
</dbReference>
<sequence length="418" mass="48195">MKTKLIGLFLCTFFAQIFAQNKLSIAESESLFLKNNLYLLANHYNIDISEAQILQAKIWDNPQFGLEVNAWAPNNEQKFFNVNQQGQKSAYIQQLIHIGGQRKNAIELAKSNAKLANYDFEILLRELKFQLRQSYFEIYFDTKSVQELDKQLINIKSVINAYSEQNKKGNISLKDLVRLQNLQLNLQKNRTEIINNINENKKSLNLLLGYSGQENYVLEPSTDEIKIYEKEVFDDLLNLQKTALENRPDFKKAATQIENASINLKLQKSLAIPDLTLGASYDQRGGAFNNQTNLTLAFPLPLWNKNKGNIKSAKFEIEQAEQQKEMATIEIKNEVKLALDKFQEQKTNFQITKTEIPSNLDTVYQGVYTNFVKRNISLLEFTDFLESYNESIISINNIKKAYLKTCEELNYTTASKIF</sequence>
<name>H8XRK2_FLAIG</name>
<gene>
    <name evidence="4" type="primary">czcC</name>
    <name evidence="4" type="ordered locus">KQS_12660</name>
</gene>
<accession>H8XRK2</accession>
<feature type="signal peptide" evidence="3">
    <location>
        <begin position="1"/>
        <end position="19"/>
    </location>
</feature>
<dbReference type="EMBL" id="HE774682">
    <property type="protein sequence ID" value="CCG54436.1"/>
    <property type="molecule type" value="Genomic_DNA"/>
</dbReference>
<dbReference type="OrthoDB" id="9791261at2"/>
<organism evidence="4 5">
    <name type="scientific">Flavobacterium indicum (strain DSM 17447 / CIP 109464 / GPTSA100-9)</name>
    <dbReference type="NCBI Taxonomy" id="1094466"/>
    <lineage>
        <taxon>Bacteria</taxon>
        <taxon>Pseudomonadati</taxon>
        <taxon>Bacteroidota</taxon>
        <taxon>Flavobacteriia</taxon>
        <taxon>Flavobacteriales</taxon>
        <taxon>Flavobacteriaceae</taxon>
        <taxon>Flavobacterium</taxon>
    </lineage>
</organism>
<evidence type="ECO:0000256" key="1">
    <source>
        <dbReference type="ARBA" id="ARBA00007613"/>
    </source>
</evidence>
<evidence type="ECO:0000313" key="5">
    <source>
        <dbReference type="Proteomes" id="UP000007599"/>
    </source>
</evidence>
<protein>
    <submittedName>
        <fullName evidence="4">Probable cation efflux system protein CzcC</fullName>
    </submittedName>
</protein>
<dbReference type="HOGENOM" id="CLU_012817_14_4_10"/>
<evidence type="ECO:0000313" key="4">
    <source>
        <dbReference type="EMBL" id="CCG54436.1"/>
    </source>
</evidence>